<dbReference type="SUPFAM" id="SSF51161">
    <property type="entry name" value="Trimeric LpxA-like enzymes"/>
    <property type="match status" value="1"/>
</dbReference>
<dbReference type="PANTHER" id="PTHR23416">
    <property type="entry name" value="SIALIC ACID SYNTHASE-RELATED"/>
    <property type="match status" value="1"/>
</dbReference>
<reference evidence="5 6" key="1">
    <citation type="submission" date="2017-07" db="EMBL/GenBank/DDBJ databases">
        <title>Genome Sequence of Antarctobacter heliothermus Strain SMS3 Isolated from a culture of the Diatom Skeletonema marinoi.</title>
        <authorList>
            <person name="Topel M."/>
            <person name="Pinder M.I.M."/>
            <person name="Johansson O.N."/>
            <person name="Kourtchenko O."/>
            <person name="Godhe A."/>
            <person name="Clarke A.K."/>
        </authorList>
    </citation>
    <scope>NUCLEOTIDE SEQUENCE [LARGE SCALE GENOMIC DNA]</scope>
    <source>
        <strain evidence="5 6">SMS3</strain>
        <plasmid evidence="6">Plasmid psms3-1</plasmid>
    </source>
</reference>
<keyword evidence="5" id="KW-0614">Plasmid</keyword>
<dbReference type="InterPro" id="IPR051159">
    <property type="entry name" value="Hexapeptide_acetyltransf"/>
</dbReference>
<dbReference type="Pfam" id="PF00132">
    <property type="entry name" value="Hexapep"/>
    <property type="match status" value="1"/>
</dbReference>
<gene>
    <name evidence="5" type="ORF">ANTHELSMS3_04828</name>
</gene>
<evidence type="ECO:0000256" key="4">
    <source>
        <dbReference type="SAM" id="MobiDB-lite"/>
    </source>
</evidence>
<dbReference type="InterPro" id="IPR018357">
    <property type="entry name" value="Hexapep_transf_CS"/>
</dbReference>
<dbReference type="Proteomes" id="UP000203589">
    <property type="component" value="Plasmid pSMS3-1"/>
</dbReference>
<evidence type="ECO:0000313" key="6">
    <source>
        <dbReference type="Proteomes" id="UP000203589"/>
    </source>
</evidence>
<keyword evidence="1 5" id="KW-0808">Transferase</keyword>
<keyword evidence="3 5" id="KW-0012">Acyltransferase</keyword>
<dbReference type="EMBL" id="CP022541">
    <property type="protein sequence ID" value="ASP23222.1"/>
    <property type="molecule type" value="Genomic_DNA"/>
</dbReference>
<organism evidence="5 6">
    <name type="scientific">Antarctobacter heliothermus</name>
    <dbReference type="NCBI Taxonomy" id="74033"/>
    <lineage>
        <taxon>Bacteria</taxon>
        <taxon>Pseudomonadati</taxon>
        <taxon>Pseudomonadota</taxon>
        <taxon>Alphaproteobacteria</taxon>
        <taxon>Rhodobacterales</taxon>
        <taxon>Roseobacteraceae</taxon>
        <taxon>Antarctobacter</taxon>
    </lineage>
</organism>
<evidence type="ECO:0000313" key="5">
    <source>
        <dbReference type="EMBL" id="ASP23222.1"/>
    </source>
</evidence>
<name>A0A222EAM9_9RHOB</name>
<evidence type="ECO:0000256" key="1">
    <source>
        <dbReference type="ARBA" id="ARBA00022679"/>
    </source>
</evidence>
<feature type="compositionally biased region" description="Polar residues" evidence="4">
    <location>
        <begin position="1"/>
        <end position="14"/>
    </location>
</feature>
<evidence type="ECO:0000256" key="2">
    <source>
        <dbReference type="ARBA" id="ARBA00022737"/>
    </source>
</evidence>
<proteinExistence type="predicted"/>
<dbReference type="InterPro" id="IPR011004">
    <property type="entry name" value="Trimer_LpxA-like_sf"/>
</dbReference>
<dbReference type="CDD" id="cd04647">
    <property type="entry name" value="LbH_MAT_like"/>
    <property type="match status" value="1"/>
</dbReference>
<protein>
    <submittedName>
        <fullName evidence="5">Bifunctional N-acetylglucosamine-1-phosphate uridyltransferase/glucosamine-1-phosphate acetyltransferase</fullName>
        <ecNumber evidence="5">2.3.1.157</ecNumber>
    </submittedName>
</protein>
<keyword evidence="6" id="KW-1185">Reference proteome</keyword>
<keyword evidence="2" id="KW-0677">Repeat</keyword>
<dbReference type="OrthoDB" id="9815592at2"/>
<dbReference type="Gene3D" id="2.160.10.10">
    <property type="entry name" value="Hexapeptide repeat proteins"/>
    <property type="match status" value="1"/>
</dbReference>
<evidence type="ECO:0000256" key="3">
    <source>
        <dbReference type="ARBA" id="ARBA00023315"/>
    </source>
</evidence>
<dbReference type="GO" id="GO:0019134">
    <property type="term" value="F:glucosamine-1-phosphate N-acetyltransferase activity"/>
    <property type="evidence" value="ECO:0007669"/>
    <property type="project" value="UniProtKB-EC"/>
</dbReference>
<dbReference type="EC" id="2.3.1.157" evidence="5"/>
<dbReference type="InterPro" id="IPR001451">
    <property type="entry name" value="Hexapep"/>
</dbReference>
<dbReference type="KEGG" id="aht:ANTHELSMS3_04828"/>
<feature type="region of interest" description="Disordered" evidence="4">
    <location>
        <begin position="1"/>
        <end position="20"/>
    </location>
</feature>
<sequence length="260" mass="26914">MTQRPDTLPETIQQEPPAHKDRVVDLLSSEGSALSKYQTVFVGVHGLWPTVRYDLTMMLASGMRGALGFALRKALFPRLLGVAGAGVTFGRSISLRCPGRMSLGDNVTIDDHCSLDARGALSASDFTIGAATLIARDTILLVKQGHLRIGARCSIGSQCFLGAVSGIEIGDDTIIAGQCYFGGGRYHTKLGAGTMQQQGLTTRGAVVIGKDVWIGAGVKVLDGVRIGDGAIIGAGAVVTGDVAPAAIVGGVPAKQIGERT</sequence>
<geneLocation type="plasmid" evidence="6">
    <name>psms3-1</name>
</geneLocation>
<accession>A0A222EAM9</accession>
<dbReference type="AlphaFoldDB" id="A0A222EAM9"/>
<dbReference type="PANTHER" id="PTHR23416:SF78">
    <property type="entry name" value="LIPOPOLYSACCHARIDE BIOSYNTHESIS O-ACETYL TRANSFERASE WBBJ-RELATED"/>
    <property type="match status" value="1"/>
</dbReference>
<dbReference type="PROSITE" id="PS00101">
    <property type="entry name" value="HEXAPEP_TRANSFERASES"/>
    <property type="match status" value="1"/>
</dbReference>
<dbReference type="Pfam" id="PF14602">
    <property type="entry name" value="Hexapep_2"/>
    <property type="match status" value="1"/>
</dbReference>